<dbReference type="AlphaFoldDB" id="R7T450"/>
<dbReference type="EMBL" id="KB312279">
    <property type="protein sequence ID" value="ELT87531.1"/>
    <property type="molecule type" value="Genomic_DNA"/>
</dbReference>
<gene>
    <name evidence="2" type="ORF">CAPTEDRAFT_204419</name>
</gene>
<evidence type="ECO:0000313" key="3">
    <source>
        <dbReference type="EnsemblMetazoa" id="CapteP204419"/>
    </source>
</evidence>
<sequence length="153" mass="16988">MQGGFPLVKWNSNSNILVGAVRDVDGGANFLSTNGKVLGVQWDHAADGVCGRWVCPGMPCYLKASNAWVKDGELRALHEAQERLMEVFWHAWSTDYLRNLPPAVSQFRSRGVVRHGSVVMVREDNTPRWHWPLGVVEEVFPGKDGLTSSETNA</sequence>
<reference evidence="2 4" key="2">
    <citation type="journal article" date="2013" name="Nature">
        <title>Insights into bilaterian evolution from three spiralian genomes.</title>
        <authorList>
            <person name="Simakov O."/>
            <person name="Marletaz F."/>
            <person name="Cho S.J."/>
            <person name="Edsinger-Gonzales E."/>
            <person name="Havlak P."/>
            <person name="Hellsten U."/>
            <person name="Kuo D.H."/>
            <person name="Larsson T."/>
            <person name="Lv J."/>
            <person name="Arendt D."/>
            <person name="Savage R."/>
            <person name="Osoegawa K."/>
            <person name="de Jong P."/>
            <person name="Grimwood J."/>
            <person name="Chapman J.A."/>
            <person name="Shapiro H."/>
            <person name="Aerts A."/>
            <person name="Otillar R.P."/>
            <person name="Terry A.Y."/>
            <person name="Boore J.L."/>
            <person name="Grigoriev I.V."/>
            <person name="Lindberg D.R."/>
            <person name="Seaver E.C."/>
            <person name="Weisblat D.A."/>
            <person name="Putnam N.H."/>
            <person name="Rokhsar D.S."/>
        </authorList>
    </citation>
    <scope>NUCLEOTIDE SEQUENCE</scope>
    <source>
        <strain evidence="2 4">I ESC-2004</strain>
    </source>
</reference>
<dbReference type="Pfam" id="PF18701">
    <property type="entry name" value="DUF5641"/>
    <property type="match status" value="1"/>
</dbReference>
<dbReference type="EMBL" id="AMQN01034172">
    <property type="status" value="NOT_ANNOTATED_CDS"/>
    <property type="molecule type" value="Genomic_DNA"/>
</dbReference>
<protein>
    <recommendedName>
        <fullName evidence="1">DUF5641 domain-containing protein</fullName>
    </recommendedName>
</protein>
<proteinExistence type="predicted"/>
<evidence type="ECO:0000259" key="1">
    <source>
        <dbReference type="Pfam" id="PF18701"/>
    </source>
</evidence>
<evidence type="ECO:0000313" key="2">
    <source>
        <dbReference type="EMBL" id="ELT87531.1"/>
    </source>
</evidence>
<feature type="domain" description="DUF5641" evidence="1">
    <location>
        <begin position="81"/>
        <end position="147"/>
    </location>
</feature>
<evidence type="ECO:0000313" key="4">
    <source>
        <dbReference type="Proteomes" id="UP000014760"/>
    </source>
</evidence>
<reference evidence="3" key="3">
    <citation type="submission" date="2015-06" db="UniProtKB">
        <authorList>
            <consortium name="EnsemblMetazoa"/>
        </authorList>
    </citation>
    <scope>IDENTIFICATION</scope>
</reference>
<dbReference type="Proteomes" id="UP000014760">
    <property type="component" value="Unassembled WGS sequence"/>
</dbReference>
<dbReference type="EnsemblMetazoa" id="CapteT204419">
    <property type="protein sequence ID" value="CapteP204419"/>
    <property type="gene ID" value="CapteG204419"/>
</dbReference>
<dbReference type="InterPro" id="IPR040676">
    <property type="entry name" value="DUF5641"/>
</dbReference>
<dbReference type="OrthoDB" id="6092644at2759"/>
<dbReference type="STRING" id="283909.R7T450"/>
<reference evidence="4" key="1">
    <citation type="submission" date="2012-12" db="EMBL/GenBank/DDBJ databases">
        <authorList>
            <person name="Hellsten U."/>
            <person name="Grimwood J."/>
            <person name="Chapman J.A."/>
            <person name="Shapiro H."/>
            <person name="Aerts A."/>
            <person name="Otillar R.P."/>
            <person name="Terry A.Y."/>
            <person name="Boore J.L."/>
            <person name="Simakov O."/>
            <person name="Marletaz F."/>
            <person name="Cho S.-J."/>
            <person name="Edsinger-Gonzales E."/>
            <person name="Havlak P."/>
            <person name="Kuo D.-H."/>
            <person name="Larsson T."/>
            <person name="Lv J."/>
            <person name="Arendt D."/>
            <person name="Savage R."/>
            <person name="Osoegawa K."/>
            <person name="de Jong P."/>
            <person name="Lindberg D.R."/>
            <person name="Seaver E.C."/>
            <person name="Weisblat D.A."/>
            <person name="Putnam N.H."/>
            <person name="Grigoriev I.V."/>
            <person name="Rokhsar D.S."/>
        </authorList>
    </citation>
    <scope>NUCLEOTIDE SEQUENCE</scope>
    <source>
        <strain evidence="4">I ESC-2004</strain>
    </source>
</reference>
<name>R7T450_CAPTE</name>
<dbReference type="HOGENOM" id="CLU_1715024_0_0_1"/>
<accession>R7T450</accession>
<organism evidence="2">
    <name type="scientific">Capitella teleta</name>
    <name type="common">Polychaete worm</name>
    <dbReference type="NCBI Taxonomy" id="283909"/>
    <lineage>
        <taxon>Eukaryota</taxon>
        <taxon>Metazoa</taxon>
        <taxon>Spiralia</taxon>
        <taxon>Lophotrochozoa</taxon>
        <taxon>Annelida</taxon>
        <taxon>Polychaeta</taxon>
        <taxon>Sedentaria</taxon>
        <taxon>Scolecida</taxon>
        <taxon>Capitellidae</taxon>
        <taxon>Capitella</taxon>
    </lineage>
</organism>
<keyword evidence="4" id="KW-1185">Reference proteome</keyword>